<evidence type="ECO:0000313" key="1">
    <source>
        <dbReference type="EMBL" id="CAE4625886.1"/>
    </source>
</evidence>
<dbReference type="EMBL" id="HBNS01031508">
    <property type="protein sequence ID" value="CAE4625887.1"/>
    <property type="molecule type" value="Transcribed_RNA"/>
</dbReference>
<dbReference type="EMBL" id="HBNS01031507">
    <property type="protein sequence ID" value="CAE4625886.1"/>
    <property type="molecule type" value="Transcribed_RNA"/>
</dbReference>
<protein>
    <recommendedName>
        <fullName evidence="3">SET domain-containing protein</fullName>
    </recommendedName>
</protein>
<evidence type="ECO:0008006" key="3">
    <source>
        <dbReference type="Google" id="ProtNLM"/>
    </source>
</evidence>
<dbReference type="SUPFAM" id="SSF82199">
    <property type="entry name" value="SET domain"/>
    <property type="match status" value="1"/>
</dbReference>
<dbReference type="InterPro" id="IPR046341">
    <property type="entry name" value="SET_dom_sf"/>
</dbReference>
<reference evidence="1" key="1">
    <citation type="submission" date="2021-01" db="EMBL/GenBank/DDBJ databases">
        <authorList>
            <person name="Corre E."/>
            <person name="Pelletier E."/>
            <person name="Niang G."/>
            <person name="Scheremetjew M."/>
            <person name="Finn R."/>
            <person name="Kale V."/>
            <person name="Holt S."/>
            <person name="Cochrane G."/>
            <person name="Meng A."/>
            <person name="Brown T."/>
            <person name="Cohen L."/>
        </authorList>
    </citation>
    <scope>NUCLEOTIDE SEQUENCE</scope>
    <source>
        <strain evidence="1">GSO104</strain>
    </source>
</reference>
<gene>
    <name evidence="1" type="ORF">DBRI00130_LOCUS24706</name>
    <name evidence="2" type="ORF">DBRI00130_LOCUS24707</name>
</gene>
<accession>A0A6V2IP74</accession>
<evidence type="ECO:0000313" key="2">
    <source>
        <dbReference type="EMBL" id="CAE4625887.1"/>
    </source>
</evidence>
<proteinExistence type="predicted"/>
<name>A0A6V2IP74_9STRA</name>
<dbReference type="AlphaFoldDB" id="A0A6V2IP74"/>
<organism evidence="1">
    <name type="scientific">Ditylum brightwellii</name>
    <dbReference type="NCBI Taxonomy" id="49249"/>
    <lineage>
        <taxon>Eukaryota</taxon>
        <taxon>Sar</taxon>
        <taxon>Stramenopiles</taxon>
        <taxon>Ochrophyta</taxon>
        <taxon>Bacillariophyta</taxon>
        <taxon>Mediophyceae</taxon>
        <taxon>Lithodesmiophycidae</taxon>
        <taxon>Lithodesmiales</taxon>
        <taxon>Lithodesmiaceae</taxon>
        <taxon>Ditylum</taxon>
    </lineage>
</organism>
<dbReference type="Gene3D" id="3.90.1410.10">
    <property type="entry name" value="set domain protein methyltransferase, domain 1"/>
    <property type="match status" value="1"/>
</dbReference>
<sequence>MEDPERQSLHAAITRGAGMRFLPLYDMFNHDNGKLNALTKGDEFGDSIVAVVDIKAGSGIFTSYKGSGATSSEIFQKYGFVEGYPQLWAWKDPVSLREGSFLCLSDDDGGVIINPTESMTADAGTVIGLIDTLLAGAGTHNSNVSMEELEQFSNHFNGCLQSLPTTLAQDTDILNT</sequence>